<feature type="compositionally biased region" description="Polar residues" evidence="1">
    <location>
        <begin position="8"/>
        <end position="18"/>
    </location>
</feature>
<name>A0ABR4F664_9PEZI</name>
<dbReference type="EMBL" id="JBAWTH010000010">
    <property type="protein sequence ID" value="KAL2290203.1"/>
    <property type="molecule type" value="Genomic_DNA"/>
</dbReference>
<accession>A0ABR4F664</accession>
<comment type="caution">
    <text evidence="2">The sequence shown here is derived from an EMBL/GenBank/DDBJ whole genome shotgun (WGS) entry which is preliminary data.</text>
</comment>
<feature type="region of interest" description="Disordered" evidence="1">
    <location>
        <begin position="1"/>
        <end position="24"/>
    </location>
</feature>
<sequence length="71" mass="7961">MRRVPRYPSSSLQDTPQISDPREHFPNLVQKPSIHCIPCSLQCNDKSNSESEVCFSSTRQPIISLCIAESA</sequence>
<reference evidence="2 3" key="1">
    <citation type="submission" date="2024-03" db="EMBL/GenBank/DDBJ databases">
        <title>A high-quality draft genome sequence of Diaporthe vaccinii, a causative agent of upright dieback and viscid rot disease in cranberry plants.</title>
        <authorList>
            <person name="Sarrasin M."/>
            <person name="Lang B.F."/>
            <person name="Burger G."/>
        </authorList>
    </citation>
    <scope>NUCLEOTIDE SEQUENCE [LARGE SCALE GENOMIC DNA]</scope>
    <source>
        <strain evidence="2 3">IS7</strain>
    </source>
</reference>
<proteinExistence type="predicted"/>
<evidence type="ECO:0000256" key="1">
    <source>
        <dbReference type="SAM" id="MobiDB-lite"/>
    </source>
</evidence>
<dbReference type="Proteomes" id="UP001600888">
    <property type="component" value="Unassembled WGS sequence"/>
</dbReference>
<evidence type="ECO:0000313" key="2">
    <source>
        <dbReference type="EMBL" id="KAL2290203.1"/>
    </source>
</evidence>
<organism evidence="2 3">
    <name type="scientific">Diaporthe vaccinii</name>
    <dbReference type="NCBI Taxonomy" id="105482"/>
    <lineage>
        <taxon>Eukaryota</taxon>
        <taxon>Fungi</taxon>
        <taxon>Dikarya</taxon>
        <taxon>Ascomycota</taxon>
        <taxon>Pezizomycotina</taxon>
        <taxon>Sordariomycetes</taxon>
        <taxon>Sordariomycetidae</taxon>
        <taxon>Diaporthales</taxon>
        <taxon>Diaporthaceae</taxon>
        <taxon>Diaporthe</taxon>
        <taxon>Diaporthe eres species complex</taxon>
    </lineage>
</organism>
<evidence type="ECO:0000313" key="3">
    <source>
        <dbReference type="Proteomes" id="UP001600888"/>
    </source>
</evidence>
<gene>
    <name evidence="2" type="ORF">FJTKL_00675</name>
</gene>
<keyword evidence="3" id="KW-1185">Reference proteome</keyword>
<protein>
    <submittedName>
        <fullName evidence="2">Uncharacterized protein</fullName>
    </submittedName>
</protein>